<evidence type="ECO:0000313" key="2">
    <source>
        <dbReference type="Proteomes" id="UP000503349"/>
    </source>
</evidence>
<dbReference type="EMBL" id="CM015731">
    <property type="protein sequence ID" value="KAF3704138.1"/>
    <property type="molecule type" value="Genomic_DNA"/>
</dbReference>
<organism evidence="1 2">
    <name type="scientific">Channa argus</name>
    <name type="common">Northern snakehead</name>
    <name type="synonym">Ophicephalus argus</name>
    <dbReference type="NCBI Taxonomy" id="215402"/>
    <lineage>
        <taxon>Eukaryota</taxon>
        <taxon>Metazoa</taxon>
        <taxon>Chordata</taxon>
        <taxon>Craniata</taxon>
        <taxon>Vertebrata</taxon>
        <taxon>Euteleostomi</taxon>
        <taxon>Actinopterygii</taxon>
        <taxon>Neopterygii</taxon>
        <taxon>Teleostei</taxon>
        <taxon>Neoteleostei</taxon>
        <taxon>Acanthomorphata</taxon>
        <taxon>Anabantaria</taxon>
        <taxon>Anabantiformes</taxon>
        <taxon>Channoidei</taxon>
        <taxon>Channidae</taxon>
        <taxon>Channa</taxon>
    </lineage>
</organism>
<evidence type="ECO:0000313" key="1">
    <source>
        <dbReference type="EMBL" id="KAF3704138.1"/>
    </source>
</evidence>
<reference evidence="1 2" key="1">
    <citation type="submission" date="2019-02" db="EMBL/GenBank/DDBJ databases">
        <title>Opniocepnalus argus genome.</title>
        <authorList>
            <person name="Zhou C."/>
            <person name="Xiao S."/>
        </authorList>
    </citation>
    <scope>NUCLEOTIDE SEQUENCE [LARGE SCALE GENOMIC DNA]</scope>
    <source>
        <strain evidence="1">OARG1902GOOAL</strain>
        <tissue evidence="1">Muscle</tissue>
    </source>
</reference>
<sequence>MTGGRSVMGRWKENFEELMNEENEREQRVEEVTGVEQEVAKISKSEVRRTLKRMKSGKGNLWRYGSV</sequence>
<keyword evidence="2" id="KW-1185">Reference proteome</keyword>
<dbReference type="AlphaFoldDB" id="A0A6G1QPI2"/>
<protein>
    <submittedName>
        <fullName evidence="1">Uncharacterized protein</fullName>
    </submittedName>
</protein>
<name>A0A6G1QPI2_CHAAH</name>
<dbReference type="Proteomes" id="UP000503349">
    <property type="component" value="Chromosome 20"/>
</dbReference>
<accession>A0A6G1QPI2</accession>
<reference evidence="2" key="2">
    <citation type="submission" date="2019-02" db="EMBL/GenBank/DDBJ databases">
        <title>Opniocepnalus argus Var Kimnra genome.</title>
        <authorList>
            <person name="Zhou C."/>
            <person name="Xiao S."/>
        </authorList>
    </citation>
    <scope>NUCLEOTIDE SEQUENCE [LARGE SCALE GENOMIC DNA]</scope>
</reference>
<proteinExistence type="predicted"/>
<gene>
    <name evidence="1" type="ORF">EXN66_Car019826</name>
</gene>